<evidence type="ECO:0000313" key="5">
    <source>
        <dbReference type="EMBL" id="GGI53929.1"/>
    </source>
</evidence>
<accession>A0A8J3F5C8</accession>
<dbReference type="Proteomes" id="UP000627205">
    <property type="component" value="Unassembled WGS sequence"/>
</dbReference>
<evidence type="ECO:0000259" key="4">
    <source>
        <dbReference type="PROSITE" id="PS50887"/>
    </source>
</evidence>
<evidence type="ECO:0000313" key="6">
    <source>
        <dbReference type="Proteomes" id="UP000627205"/>
    </source>
</evidence>
<protein>
    <recommendedName>
        <fullName evidence="1">diguanylate cyclase</fullName>
        <ecNumber evidence="1">2.7.7.65</ecNumber>
    </recommendedName>
</protein>
<feature type="transmembrane region" description="Helical" evidence="3">
    <location>
        <begin position="198"/>
        <end position="218"/>
    </location>
</feature>
<dbReference type="InterPro" id="IPR043128">
    <property type="entry name" value="Rev_trsase/Diguanyl_cyclase"/>
</dbReference>
<dbReference type="FunFam" id="3.30.70.270:FF:000001">
    <property type="entry name" value="Diguanylate cyclase domain protein"/>
    <property type="match status" value="1"/>
</dbReference>
<keyword evidence="3" id="KW-1133">Transmembrane helix</keyword>
<dbReference type="SMART" id="SM00267">
    <property type="entry name" value="GGDEF"/>
    <property type="match status" value="1"/>
</dbReference>
<evidence type="ECO:0000256" key="2">
    <source>
        <dbReference type="ARBA" id="ARBA00034247"/>
    </source>
</evidence>
<evidence type="ECO:0000256" key="1">
    <source>
        <dbReference type="ARBA" id="ARBA00012528"/>
    </source>
</evidence>
<dbReference type="Gene3D" id="3.30.70.270">
    <property type="match status" value="1"/>
</dbReference>
<dbReference type="PANTHER" id="PTHR45138:SF9">
    <property type="entry name" value="DIGUANYLATE CYCLASE DGCM-RELATED"/>
    <property type="match status" value="1"/>
</dbReference>
<feature type="transmembrane region" description="Helical" evidence="3">
    <location>
        <begin position="70"/>
        <end position="95"/>
    </location>
</feature>
<reference evidence="5" key="2">
    <citation type="submission" date="2020-09" db="EMBL/GenBank/DDBJ databases">
        <authorList>
            <person name="Sun Q."/>
            <person name="Sedlacek I."/>
        </authorList>
    </citation>
    <scope>NUCLEOTIDE SEQUENCE</scope>
    <source>
        <strain evidence="5">CCM 7664</strain>
    </source>
</reference>
<dbReference type="PROSITE" id="PS50887">
    <property type="entry name" value="GGDEF"/>
    <property type="match status" value="1"/>
</dbReference>
<name>A0A8J3F5C8_9BURK</name>
<dbReference type="EMBL" id="BMDP01000002">
    <property type="protein sequence ID" value="GGI53929.1"/>
    <property type="molecule type" value="Genomic_DNA"/>
</dbReference>
<evidence type="ECO:0000256" key="3">
    <source>
        <dbReference type="SAM" id="Phobius"/>
    </source>
</evidence>
<dbReference type="GO" id="GO:0052621">
    <property type="term" value="F:diguanylate cyclase activity"/>
    <property type="evidence" value="ECO:0007669"/>
    <property type="project" value="UniProtKB-EC"/>
</dbReference>
<comment type="catalytic activity">
    <reaction evidence="2">
        <text>2 GTP = 3',3'-c-di-GMP + 2 diphosphate</text>
        <dbReference type="Rhea" id="RHEA:24898"/>
        <dbReference type="ChEBI" id="CHEBI:33019"/>
        <dbReference type="ChEBI" id="CHEBI:37565"/>
        <dbReference type="ChEBI" id="CHEBI:58805"/>
        <dbReference type="EC" id="2.7.7.65"/>
    </reaction>
</comment>
<feature type="transmembrane region" description="Helical" evidence="3">
    <location>
        <begin position="101"/>
        <end position="121"/>
    </location>
</feature>
<dbReference type="Pfam" id="PF00990">
    <property type="entry name" value="GGDEF"/>
    <property type="match status" value="1"/>
</dbReference>
<organism evidence="5 6">
    <name type="scientific">Oxalicibacterium solurbis</name>
    <dbReference type="NCBI Taxonomy" id="69280"/>
    <lineage>
        <taxon>Bacteria</taxon>
        <taxon>Pseudomonadati</taxon>
        <taxon>Pseudomonadota</taxon>
        <taxon>Betaproteobacteria</taxon>
        <taxon>Burkholderiales</taxon>
        <taxon>Oxalobacteraceae</taxon>
        <taxon>Oxalicibacterium</taxon>
    </lineage>
</organism>
<dbReference type="EC" id="2.7.7.65" evidence="1"/>
<keyword evidence="3" id="KW-0472">Membrane</keyword>
<keyword evidence="6" id="KW-1185">Reference proteome</keyword>
<dbReference type="InterPro" id="IPR050469">
    <property type="entry name" value="Diguanylate_Cyclase"/>
</dbReference>
<keyword evidence="3" id="KW-0812">Transmembrane</keyword>
<feature type="transmembrane region" description="Helical" evidence="3">
    <location>
        <begin position="46"/>
        <end position="63"/>
    </location>
</feature>
<dbReference type="CDD" id="cd01949">
    <property type="entry name" value="GGDEF"/>
    <property type="match status" value="1"/>
</dbReference>
<feature type="transmembrane region" description="Helical" evidence="3">
    <location>
        <begin position="128"/>
        <end position="146"/>
    </location>
</feature>
<dbReference type="PANTHER" id="PTHR45138">
    <property type="entry name" value="REGULATORY COMPONENTS OF SENSORY TRANSDUCTION SYSTEM"/>
    <property type="match status" value="1"/>
</dbReference>
<sequence length="386" mass="42402">MLSSLRMDSMDSLTAGTALILVQCCVALVMIGFHFAAPDEKCTRDWALSASCIALGVFAAIVSHRTSHPFLLLAGGCVIMVGMAYQWQGILAFYGRPPRQAGWIICLLFTALLAAMLLLELPARQRTLLFSGTLILLLALSLQAIWQGQGMPRTFVQVLVPAAIVLLLSSHLLKLAIAIMQFHDAVPAQRTPLDITAAYLMPIVGTVLFSIGLPLLYFERLVETNRHLATHDELSKLLNRRAICAAGERELELAQRLHRPLSIAFIDIDLFKHFNDEFGHAAGDAVIAEVSAILQRTCRTIDLVGRYGGEEFLIVLPGADAGDAIDIGRRLVETVRDYRYRGRHPVTISTGLATLAADISSWPQLLARADAMLYEAKRQGRNRYCA</sequence>
<dbReference type="NCBIfam" id="TIGR00254">
    <property type="entry name" value="GGDEF"/>
    <property type="match status" value="1"/>
</dbReference>
<dbReference type="AlphaFoldDB" id="A0A8J3F5C8"/>
<gene>
    <name evidence="5" type="ORF">GCM10011430_11030</name>
</gene>
<comment type="caution">
    <text evidence="5">The sequence shown here is derived from an EMBL/GenBank/DDBJ whole genome shotgun (WGS) entry which is preliminary data.</text>
</comment>
<proteinExistence type="predicted"/>
<dbReference type="SUPFAM" id="SSF55073">
    <property type="entry name" value="Nucleotide cyclase"/>
    <property type="match status" value="1"/>
</dbReference>
<dbReference type="InterPro" id="IPR000160">
    <property type="entry name" value="GGDEF_dom"/>
</dbReference>
<dbReference type="InterPro" id="IPR029787">
    <property type="entry name" value="Nucleotide_cyclase"/>
</dbReference>
<reference evidence="5" key="1">
    <citation type="journal article" date="2014" name="Int. J. Syst. Evol. Microbiol.">
        <title>Complete genome sequence of Corynebacterium casei LMG S-19264T (=DSM 44701T), isolated from a smear-ripened cheese.</title>
        <authorList>
            <consortium name="US DOE Joint Genome Institute (JGI-PGF)"/>
            <person name="Walter F."/>
            <person name="Albersmeier A."/>
            <person name="Kalinowski J."/>
            <person name="Ruckert C."/>
        </authorList>
    </citation>
    <scope>NUCLEOTIDE SEQUENCE</scope>
    <source>
        <strain evidence="5">CCM 7664</strain>
    </source>
</reference>
<feature type="domain" description="GGDEF" evidence="4">
    <location>
        <begin position="259"/>
        <end position="386"/>
    </location>
</feature>
<feature type="transmembrane region" description="Helical" evidence="3">
    <location>
        <begin position="158"/>
        <end position="177"/>
    </location>
</feature>